<dbReference type="PROSITE" id="PS50885">
    <property type="entry name" value="HAMP"/>
    <property type="match status" value="1"/>
</dbReference>
<keyword evidence="10" id="KW-1185">Reference proteome</keyword>
<proteinExistence type="predicted"/>
<accession>A0ABW0R226</accession>
<dbReference type="SUPFAM" id="SSF158472">
    <property type="entry name" value="HAMP domain-like"/>
    <property type="match status" value="1"/>
</dbReference>
<dbReference type="SUPFAM" id="SSF55874">
    <property type="entry name" value="ATPase domain of HSP90 chaperone/DNA topoisomerase II/histidine kinase"/>
    <property type="match status" value="1"/>
</dbReference>
<feature type="domain" description="HAMP" evidence="8">
    <location>
        <begin position="332"/>
        <end position="385"/>
    </location>
</feature>
<evidence type="ECO:0000256" key="7">
    <source>
        <dbReference type="SAM" id="Phobius"/>
    </source>
</evidence>
<feature type="transmembrane region" description="Helical" evidence="7">
    <location>
        <begin position="18"/>
        <end position="36"/>
    </location>
</feature>
<feature type="transmembrane region" description="Helical" evidence="7">
    <location>
        <begin position="311"/>
        <end position="331"/>
    </location>
</feature>
<dbReference type="InterPro" id="IPR003660">
    <property type="entry name" value="HAMP_dom"/>
</dbReference>
<keyword evidence="5 9" id="KW-0418">Kinase</keyword>
<keyword evidence="6 7" id="KW-0472">Membrane</keyword>
<keyword evidence="7" id="KW-1133">Transmembrane helix</keyword>
<dbReference type="PANTHER" id="PTHR34220">
    <property type="entry name" value="SENSOR HISTIDINE KINASE YPDA"/>
    <property type="match status" value="1"/>
</dbReference>
<keyword evidence="2" id="KW-1003">Cell membrane</keyword>
<evidence type="ECO:0000313" key="9">
    <source>
        <dbReference type="EMBL" id="MFC5529877.1"/>
    </source>
</evidence>
<comment type="subcellular location">
    <subcellularLocation>
        <location evidence="1">Cell membrane</location>
        <topology evidence="1">Multi-pass membrane protein</topology>
    </subcellularLocation>
</comment>
<name>A0ABW0R226_9BACL</name>
<organism evidence="9 10">
    <name type="scientific">Cohnella yongneupensis</name>
    <dbReference type="NCBI Taxonomy" id="425006"/>
    <lineage>
        <taxon>Bacteria</taxon>
        <taxon>Bacillati</taxon>
        <taxon>Bacillota</taxon>
        <taxon>Bacilli</taxon>
        <taxon>Bacillales</taxon>
        <taxon>Paenibacillaceae</taxon>
        <taxon>Cohnella</taxon>
    </lineage>
</organism>
<evidence type="ECO:0000256" key="4">
    <source>
        <dbReference type="ARBA" id="ARBA00022679"/>
    </source>
</evidence>
<dbReference type="Gene3D" id="6.10.340.10">
    <property type="match status" value="1"/>
</dbReference>
<gene>
    <name evidence="9" type="ORF">ACFPQ4_10520</name>
</gene>
<sequence>MKSSIRNPLTKMNVRQQLILLFLILVSPVFILNWYANMNAERILTSQVTSAYEELNKQNHFLINRDMDTINRIMSTIIQNPVTQKMIVGDQEERVKLVRKDADMTLLLRNNSMGIFGGEAVYYLLFVYDPKKRIDFSPEIPNIDRQVSEANVFYYNDSTKQPWMDLALQQKGKGVLTYINNLGPKSDQETLAYMRVVNNISQGNSVIGILVATKMEKKIEESFSTVSLPEGGEMMLTDWNNMVLSSTNGMMGRTISLPDEISAEPGFERTTSIISDGYIYVIHSKYALQQKLIYKIPAKSMLKQQDELKRVIQLISIVYSLFALVVMMYFWRSLMNPLQKLATFARSYEPGRALPKAPLGERNDEVGVLIYSVHNMTRRLNDMIHDQFLMEIKQKESQLQLLYQQINPHLLYNTLESIYWKSSLEGNTGSAEMIKELSKLMRISLSRGRELITIKEELEHASAYVSLQQKRYEYGFRVEWNIDDEVLSYEIPKITLQPLIENAIIHGVMNMGEDGEIIVSAKKLEDSIELTVEDNGYKEVDYEAINRVLHDADSTTGYGVRNVQQRIRLHFGAPYGLTYEPREQEGTRVIVLLPLFAEVEPDKQ</sequence>
<dbReference type="EMBL" id="JBHSNC010000031">
    <property type="protein sequence ID" value="MFC5529877.1"/>
    <property type="molecule type" value="Genomic_DNA"/>
</dbReference>
<dbReference type="InterPro" id="IPR050640">
    <property type="entry name" value="Bact_2-comp_sensor_kinase"/>
</dbReference>
<dbReference type="Proteomes" id="UP001596108">
    <property type="component" value="Unassembled WGS sequence"/>
</dbReference>
<evidence type="ECO:0000313" key="10">
    <source>
        <dbReference type="Proteomes" id="UP001596108"/>
    </source>
</evidence>
<dbReference type="EC" id="2.7.13.3" evidence="9"/>
<keyword evidence="7" id="KW-0812">Transmembrane</keyword>
<dbReference type="InterPro" id="IPR010559">
    <property type="entry name" value="Sig_transdc_His_kin_internal"/>
</dbReference>
<dbReference type="InterPro" id="IPR003594">
    <property type="entry name" value="HATPase_dom"/>
</dbReference>
<comment type="caution">
    <text evidence="9">The sequence shown here is derived from an EMBL/GenBank/DDBJ whole genome shotgun (WGS) entry which is preliminary data.</text>
</comment>
<dbReference type="GO" id="GO:0004673">
    <property type="term" value="F:protein histidine kinase activity"/>
    <property type="evidence" value="ECO:0007669"/>
    <property type="project" value="UniProtKB-EC"/>
</dbReference>
<evidence type="ECO:0000256" key="1">
    <source>
        <dbReference type="ARBA" id="ARBA00004651"/>
    </source>
</evidence>
<evidence type="ECO:0000256" key="6">
    <source>
        <dbReference type="ARBA" id="ARBA00023136"/>
    </source>
</evidence>
<dbReference type="InterPro" id="IPR036890">
    <property type="entry name" value="HATPase_C_sf"/>
</dbReference>
<evidence type="ECO:0000256" key="3">
    <source>
        <dbReference type="ARBA" id="ARBA00022553"/>
    </source>
</evidence>
<reference evidence="10" key="1">
    <citation type="journal article" date="2019" name="Int. J. Syst. Evol. Microbiol.">
        <title>The Global Catalogue of Microorganisms (GCM) 10K type strain sequencing project: providing services to taxonomists for standard genome sequencing and annotation.</title>
        <authorList>
            <consortium name="The Broad Institute Genomics Platform"/>
            <consortium name="The Broad Institute Genome Sequencing Center for Infectious Disease"/>
            <person name="Wu L."/>
            <person name="Ma J."/>
        </authorList>
    </citation>
    <scope>NUCLEOTIDE SEQUENCE [LARGE SCALE GENOMIC DNA]</scope>
    <source>
        <strain evidence="10">CGMCC 1.18578</strain>
    </source>
</reference>
<keyword evidence="3" id="KW-0597">Phosphoprotein</keyword>
<evidence type="ECO:0000256" key="2">
    <source>
        <dbReference type="ARBA" id="ARBA00022475"/>
    </source>
</evidence>
<dbReference type="PANTHER" id="PTHR34220:SF7">
    <property type="entry name" value="SENSOR HISTIDINE KINASE YPDA"/>
    <property type="match status" value="1"/>
</dbReference>
<dbReference type="Gene3D" id="3.30.565.10">
    <property type="entry name" value="Histidine kinase-like ATPase, C-terminal domain"/>
    <property type="match status" value="1"/>
</dbReference>
<dbReference type="Pfam" id="PF02518">
    <property type="entry name" value="HATPase_c"/>
    <property type="match status" value="1"/>
</dbReference>
<protein>
    <submittedName>
        <fullName evidence="9">Sensor histidine kinase</fullName>
        <ecNumber evidence="9">2.7.13.3</ecNumber>
    </submittedName>
</protein>
<evidence type="ECO:0000259" key="8">
    <source>
        <dbReference type="PROSITE" id="PS50885"/>
    </source>
</evidence>
<keyword evidence="4 9" id="KW-0808">Transferase</keyword>
<dbReference type="RefSeq" id="WP_378111799.1">
    <property type="nucleotide sequence ID" value="NZ_JBHSNC010000031.1"/>
</dbReference>
<evidence type="ECO:0000256" key="5">
    <source>
        <dbReference type="ARBA" id="ARBA00022777"/>
    </source>
</evidence>
<dbReference type="Pfam" id="PF06580">
    <property type="entry name" value="His_kinase"/>
    <property type="match status" value="1"/>
</dbReference>